<keyword evidence="3" id="KW-0238">DNA-binding</keyword>
<comment type="subcellular location">
    <subcellularLocation>
        <location evidence="1">Cytoplasm</location>
    </subcellularLocation>
</comment>
<dbReference type="RefSeq" id="WP_231990924.1">
    <property type="nucleotide sequence ID" value="NZ_CP005960.1"/>
</dbReference>
<organism evidence="7 8">
    <name type="scientific">Pseudomonas mandelii JR-1</name>
    <dbReference type="NCBI Taxonomy" id="1147786"/>
    <lineage>
        <taxon>Bacteria</taxon>
        <taxon>Pseudomonadati</taxon>
        <taxon>Pseudomonadota</taxon>
        <taxon>Gammaproteobacteria</taxon>
        <taxon>Pseudomonadales</taxon>
        <taxon>Pseudomonadaceae</taxon>
        <taxon>Pseudomonas</taxon>
    </lineage>
</organism>
<dbReference type="InterPro" id="IPR050204">
    <property type="entry name" value="AraC_XylS_family_regulators"/>
</dbReference>
<dbReference type="InterPro" id="IPR018062">
    <property type="entry name" value="HTH_AraC-typ_CS"/>
</dbReference>
<dbReference type="KEGG" id="pman:OU5_0892"/>
<dbReference type="AlphaFoldDB" id="A0A024E5Q9"/>
<dbReference type="GO" id="GO:0009893">
    <property type="term" value="P:positive regulation of metabolic process"/>
    <property type="evidence" value="ECO:0007669"/>
    <property type="project" value="UniProtKB-ARBA"/>
</dbReference>
<dbReference type="SMART" id="SM00342">
    <property type="entry name" value="HTH_ARAC"/>
    <property type="match status" value="1"/>
</dbReference>
<dbReference type="GO" id="GO:0003700">
    <property type="term" value="F:DNA-binding transcription factor activity"/>
    <property type="evidence" value="ECO:0007669"/>
    <property type="project" value="InterPro"/>
</dbReference>
<dbReference type="GO" id="GO:0005737">
    <property type="term" value="C:cytoplasm"/>
    <property type="evidence" value="ECO:0007669"/>
    <property type="project" value="UniProtKB-SubCell"/>
</dbReference>
<dbReference type="InterPro" id="IPR018060">
    <property type="entry name" value="HTH_AraC"/>
</dbReference>
<reference evidence="7 8" key="1">
    <citation type="journal article" date="2012" name="J. Bacteriol.">
        <title>Genome sequence of cold-adapted Pseudomonas mandelii strain JR-1.</title>
        <authorList>
            <person name="Jang S.H."/>
            <person name="Kim J."/>
            <person name="Kim J."/>
            <person name="Hong S."/>
            <person name="Lee C."/>
        </authorList>
    </citation>
    <scope>NUCLEOTIDE SEQUENCE [LARGE SCALE GENOMIC DNA]</scope>
    <source>
        <strain evidence="7 8">JR-1</strain>
    </source>
</reference>
<dbReference type="GeneID" id="46433070"/>
<dbReference type="GO" id="GO:0043565">
    <property type="term" value="F:sequence-specific DNA binding"/>
    <property type="evidence" value="ECO:0007669"/>
    <property type="project" value="InterPro"/>
</dbReference>
<evidence type="ECO:0000313" key="7">
    <source>
        <dbReference type="EMBL" id="AHZ67971.1"/>
    </source>
</evidence>
<evidence type="ECO:0000256" key="1">
    <source>
        <dbReference type="ARBA" id="ARBA00004496"/>
    </source>
</evidence>
<dbReference type="PROSITE" id="PS00041">
    <property type="entry name" value="HTH_ARAC_FAMILY_1"/>
    <property type="match status" value="1"/>
</dbReference>
<dbReference type="Pfam" id="PF12833">
    <property type="entry name" value="HTH_18"/>
    <property type="match status" value="1"/>
</dbReference>
<dbReference type="Gene3D" id="1.10.10.60">
    <property type="entry name" value="Homeodomain-like"/>
    <property type="match status" value="2"/>
</dbReference>
<dbReference type="SUPFAM" id="SSF46689">
    <property type="entry name" value="Homeodomain-like"/>
    <property type="match status" value="2"/>
</dbReference>
<sequence>MLDSSLSSLDETAQETRFSIVIIQNSVSDPLSEVLALSGLRAACSVRLQAGGTWALQFRPIELKFNVVRRGECWLRMDGMAPCHLRAGDCFVVARTPFVLASGPDVEAINASDVFSHAGASAMFGVGDDVELLGGSVSLVGPAAMELLDALPPALIIRAGSGGASSFGWLLDELDREWQSNQAGAHAMCNDLLRLIFIHVLRHRITAADATDLNWLGGLRDPVIAKVLRAIHGAPEKSLRLAEMADMACMSRSGFTALFKTRVGQSPGEYVTRWRMQVAASRLRDGTDNVATVAASLGYLSDAAFGVAFRRVHGKSPGQYRREALR</sequence>
<dbReference type="Proteomes" id="UP000026913">
    <property type="component" value="Chromosome"/>
</dbReference>
<evidence type="ECO:0000313" key="8">
    <source>
        <dbReference type="Proteomes" id="UP000026913"/>
    </source>
</evidence>
<dbReference type="InterPro" id="IPR009057">
    <property type="entry name" value="Homeodomain-like_sf"/>
</dbReference>
<accession>A0A024E5Q9</accession>
<comment type="function">
    <text evidence="5">Regulatory protein of the TOL plasmid xyl operons. XylS activates the xylXYZLTEGFJQKIH operon required for the degradation of toluene, m-xylene and p-xylene.</text>
</comment>
<gene>
    <name evidence="7" type="ORF">OU5_0892</name>
</gene>
<dbReference type="HOGENOM" id="CLU_000445_81_0_6"/>
<evidence type="ECO:0000256" key="4">
    <source>
        <dbReference type="ARBA" id="ARBA00023163"/>
    </source>
</evidence>
<keyword evidence="4" id="KW-0804">Transcription</keyword>
<dbReference type="PROSITE" id="PS01124">
    <property type="entry name" value="HTH_ARAC_FAMILY_2"/>
    <property type="match status" value="1"/>
</dbReference>
<dbReference type="PANTHER" id="PTHR46796">
    <property type="entry name" value="HTH-TYPE TRANSCRIPTIONAL ACTIVATOR RHAS-RELATED"/>
    <property type="match status" value="1"/>
</dbReference>
<name>A0A024E5Q9_9PSED</name>
<dbReference type="InterPro" id="IPR032783">
    <property type="entry name" value="AraC_lig"/>
</dbReference>
<dbReference type="Pfam" id="PF12852">
    <property type="entry name" value="Cupin_6"/>
    <property type="match status" value="1"/>
</dbReference>
<keyword evidence="2" id="KW-0805">Transcription regulation</keyword>
<proteinExistence type="predicted"/>
<evidence type="ECO:0000259" key="6">
    <source>
        <dbReference type="PROSITE" id="PS01124"/>
    </source>
</evidence>
<evidence type="ECO:0000256" key="5">
    <source>
        <dbReference type="ARBA" id="ARBA00037345"/>
    </source>
</evidence>
<evidence type="ECO:0000256" key="2">
    <source>
        <dbReference type="ARBA" id="ARBA00023015"/>
    </source>
</evidence>
<protein>
    <recommendedName>
        <fullName evidence="6">HTH araC/xylS-type domain-containing protein</fullName>
    </recommendedName>
</protein>
<evidence type="ECO:0000256" key="3">
    <source>
        <dbReference type="ARBA" id="ARBA00023125"/>
    </source>
</evidence>
<dbReference type="EMBL" id="CP005960">
    <property type="protein sequence ID" value="AHZ67971.1"/>
    <property type="molecule type" value="Genomic_DNA"/>
</dbReference>
<dbReference type="PANTHER" id="PTHR46796:SF7">
    <property type="entry name" value="ARAC FAMILY TRANSCRIPTIONAL REGULATOR"/>
    <property type="match status" value="1"/>
</dbReference>
<feature type="domain" description="HTH araC/xylS-type" evidence="6">
    <location>
        <begin position="225"/>
        <end position="323"/>
    </location>
</feature>